<dbReference type="RefSeq" id="WP_157863772.1">
    <property type="nucleotide sequence ID" value="NZ_CAJYDL010000001.1"/>
</dbReference>
<name>A0A7K4AF96_METSH</name>
<evidence type="ECO:0000313" key="1">
    <source>
        <dbReference type="EMBL" id="NLJ21614.1"/>
    </source>
</evidence>
<dbReference type="EMBL" id="JAAYUN010000011">
    <property type="protein sequence ID" value="NLJ21614.1"/>
    <property type="molecule type" value="Genomic_DNA"/>
</dbReference>
<protein>
    <submittedName>
        <fullName evidence="1">Uncharacterized protein</fullName>
    </submittedName>
</protein>
<dbReference type="GeneID" id="43447402"/>
<gene>
    <name evidence="1" type="ORF">GX426_00690</name>
</gene>
<accession>A0A7K4AF96</accession>
<dbReference type="AlphaFoldDB" id="A0A7K4AF96"/>
<organism evidence="1 2">
    <name type="scientific">Methanothrix soehngenii</name>
    <name type="common">Methanosaeta concilii</name>
    <dbReference type="NCBI Taxonomy" id="2223"/>
    <lineage>
        <taxon>Archaea</taxon>
        <taxon>Methanobacteriati</taxon>
        <taxon>Methanobacteriota</taxon>
        <taxon>Stenosarchaea group</taxon>
        <taxon>Methanomicrobia</taxon>
        <taxon>Methanotrichales</taxon>
        <taxon>Methanotrichaceae</taxon>
        <taxon>Methanothrix</taxon>
    </lineage>
</organism>
<comment type="caution">
    <text evidence="1">The sequence shown here is derived from an EMBL/GenBank/DDBJ whole genome shotgun (WGS) entry which is preliminary data.</text>
</comment>
<sequence length="54" mass="5957">MRKLAISLLDEKDYKKSADTVDGFGFDLWNYKGDVLLLAVFSGLGATCNAKLDE</sequence>
<evidence type="ECO:0000313" key="2">
    <source>
        <dbReference type="Proteomes" id="UP000544742"/>
    </source>
</evidence>
<reference evidence="1 2" key="1">
    <citation type="journal article" date="2020" name="Biotechnol. Biofuels">
        <title>New insights from the biogas microbiome by comprehensive genome-resolved metagenomics of nearly 1600 species originating from multiple anaerobic digesters.</title>
        <authorList>
            <person name="Campanaro S."/>
            <person name="Treu L."/>
            <person name="Rodriguez-R L.M."/>
            <person name="Kovalovszki A."/>
            <person name="Ziels R.M."/>
            <person name="Maus I."/>
            <person name="Zhu X."/>
            <person name="Kougias P.G."/>
            <person name="Basile A."/>
            <person name="Luo G."/>
            <person name="Schluter A."/>
            <person name="Konstantinidis K.T."/>
            <person name="Angelidaki I."/>
        </authorList>
    </citation>
    <scope>NUCLEOTIDE SEQUENCE [LARGE SCALE GENOMIC DNA]</scope>
    <source>
        <strain evidence="1">AS27yjCOA_157</strain>
    </source>
</reference>
<proteinExistence type="predicted"/>
<dbReference type="Proteomes" id="UP000544742">
    <property type="component" value="Unassembled WGS sequence"/>
</dbReference>